<feature type="chain" id="PRO_5046283430" description="Lipoprotein" evidence="1">
    <location>
        <begin position="29"/>
        <end position="286"/>
    </location>
</feature>
<proteinExistence type="predicted"/>
<dbReference type="RefSeq" id="WP_388622981.1">
    <property type="nucleotide sequence ID" value="NZ_JBIAUT010000001.1"/>
</dbReference>
<evidence type="ECO:0000313" key="2">
    <source>
        <dbReference type="EMBL" id="MFF4214843.1"/>
    </source>
</evidence>
<organism evidence="2 3">
    <name type="scientific">Streptomyces nondiastaticus</name>
    <dbReference type="NCBI Taxonomy" id="3154512"/>
    <lineage>
        <taxon>Bacteria</taxon>
        <taxon>Bacillati</taxon>
        <taxon>Actinomycetota</taxon>
        <taxon>Actinomycetes</taxon>
        <taxon>Kitasatosporales</taxon>
        <taxon>Streptomycetaceae</taxon>
        <taxon>Streptomyces</taxon>
    </lineage>
</organism>
<evidence type="ECO:0000256" key="1">
    <source>
        <dbReference type="SAM" id="SignalP"/>
    </source>
</evidence>
<protein>
    <recommendedName>
        <fullName evidence="4">Lipoprotein</fullName>
    </recommendedName>
</protein>
<dbReference type="SUPFAM" id="SSF89372">
    <property type="entry name" value="Fucose-specific lectin"/>
    <property type="match status" value="1"/>
</dbReference>
<name>A0ABW6TSX2_9ACTN</name>
<reference evidence="2 3" key="1">
    <citation type="submission" date="2024-10" db="EMBL/GenBank/DDBJ databases">
        <title>The Natural Products Discovery Center: Release of the First 8490 Sequenced Strains for Exploring Actinobacteria Biosynthetic Diversity.</title>
        <authorList>
            <person name="Kalkreuter E."/>
            <person name="Kautsar S.A."/>
            <person name="Yang D."/>
            <person name="Bader C.D."/>
            <person name="Teijaro C.N."/>
            <person name="Fluegel L."/>
            <person name="Davis C.M."/>
            <person name="Simpson J.R."/>
            <person name="Lauterbach L."/>
            <person name="Steele A.D."/>
            <person name="Gui C."/>
            <person name="Meng S."/>
            <person name="Li G."/>
            <person name="Viehrig K."/>
            <person name="Ye F."/>
            <person name="Su P."/>
            <person name="Kiefer A.F."/>
            <person name="Nichols A."/>
            <person name="Cepeda A.J."/>
            <person name="Yan W."/>
            <person name="Fan B."/>
            <person name="Jiang Y."/>
            <person name="Adhikari A."/>
            <person name="Zheng C.-J."/>
            <person name="Schuster L."/>
            <person name="Cowan T.M."/>
            <person name="Smanski M.J."/>
            <person name="Chevrette M.G."/>
            <person name="De Carvalho L.P.S."/>
            <person name="Shen B."/>
        </authorList>
    </citation>
    <scope>NUCLEOTIDE SEQUENCE [LARGE SCALE GENOMIC DNA]</scope>
    <source>
        <strain evidence="2 3">NPDC001650</strain>
    </source>
</reference>
<sequence length="286" mass="29816">MGRAFRRVTHAAAALALACAGTFAAASAAPAAPSAVTAAPRAVTAAPRAVTAGGCSMDTAARGVATAAAGSPVSVPRADGRVDQFQVFYDSSATQGLPFVWHRAQAAPGGSYGDWERVSAGTVGPKASFVTAVENAAGGLEVFWLDHGGFCHSVQGPAGGAWSAPEDFGLQPSPYHGFLVLFKRSNGTLIAMASSSKPDRSMESRTQLSSDGVWRPAAAMGKVPDPYAGLSQPATVTELPDRRLKVTAREWNRDRYWQITEAAPDDGVPSGWWPEQWQLCATPQCA</sequence>
<evidence type="ECO:0008006" key="4">
    <source>
        <dbReference type="Google" id="ProtNLM"/>
    </source>
</evidence>
<accession>A0ABW6TSX2</accession>
<comment type="caution">
    <text evidence="2">The sequence shown here is derived from an EMBL/GenBank/DDBJ whole genome shotgun (WGS) entry which is preliminary data.</text>
</comment>
<dbReference type="PROSITE" id="PS51257">
    <property type="entry name" value="PROKAR_LIPOPROTEIN"/>
    <property type="match status" value="1"/>
</dbReference>
<feature type="signal peptide" evidence="1">
    <location>
        <begin position="1"/>
        <end position="28"/>
    </location>
</feature>
<dbReference type="EMBL" id="JBIAUT010000001">
    <property type="protein sequence ID" value="MFF4214843.1"/>
    <property type="molecule type" value="Genomic_DNA"/>
</dbReference>
<dbReference type="Proteomes" id="UP001602123">
    <property type="component" value="Unassembled WGS sequence"/>
</dbReference>
<evidence type="ECO:0000313" key="3">
    <source>
        <dbReference type="Proteomes" id="UP001602123"/>
    </source>
</evidence>
<keyword evidence="3" id="KW-1185">Reference proteome</keyword>
<gene>
    <name evidence="2" type="ORF">ACFYZM_00980</name>
</gene>
<keyword evidence="1" id="KW-0732">Signal</keyword>